<evidence type="ECO:0000259" key="2">
    <source>
        <dbReference type="Pfam" id="PF13399"/>
    </source>
</evidence>
<protein>
    <recommendedName>
        <fullName evidence="2">LytR/CpsA/Psr regulator C-terminal domain-containing protein</fullName>
    </recommendedName>
</protein>
<evidence type="ECO:0000256" key="1">
    <source>
        <dbReference type="SAM" id="MobiDB-lite"/>
    </source>
</evidence>
<reference evidence="4" key="1">
    <citation type="journal article" date="2019" name="Int. J. Syst. Evol. Microbiol.">
        <title>The Global Catalogue of Microorganisms (GCM) 10K type strain sequencing project: providing services to taxonomists for standard genome sequencing and annotation.</title>
        <authorList>
            <consortium name="The Broad Institute Genomics Platform"/>
            <consortium name="The Broad Institute Genome Sequencing Center for Infectious Disease"/>
            <person name="Wu L."/>
            <person name="Ma J."/>
        </authorList>
    </citation>
    <scope>NUCLEOTIDE SEQUENCE [LARGE SCALE GENOMIC DNA]</scope>
    <source>
        <strain evidence="4">CECT 7131</strain>
    </source>
</reference>
<evidence type="ECO:0000313" key="4">
    <source>
        <dbReference type="Proteomes" id="UP001529369"/>
    </source>
</evidence>
<organism evidence="3 4">
    <name type="scientific">Paeniroseomonas aquatica</name>
    <dbReference type="NCBI Taxonomy" id="373043"/>
    <lineage>
        <taxon>Bacteria</taxon>
        <taxon>Pseudomonadati</taxon>
        <taxon>Pseudomonadota</taxon>
        <taxon>Alphaproteobacteria</taxon>
        <taxon>Acetobacterales</taxon>
        <taxon>Acetobacteraceae</taxon>
        <taxon>Paeniroseomonas</taxon>
    </lineage>
</organism>
<gene>
    <name evidence="3" type="ORF">QWZ14_16975</name>
</gene>
<feature type="compositionally biased region" description="Pro residues" evidence="1">
    <location>
        <begin position="1"/>
        <end position="28"/>
    </location>
</feature>
<proteinExistence type="predicted"/>
<feature type="non-terminal residue" evidence="3">
    <location>
        <position position="1"/>
    </location>
</feature>
<dbReference type="InterPro" id="IPR027381">
    <property type="entry name" value="LytR/CpsA/Psr_C"/>
</dbReference>
<name>A0ABT8A8C0_9PROT</name>
<feature type="region of interest" description="Disordered" evidence="1">
    <location>
        <begin position="1"/>
        <end position="30"/>
    </location>
</feature>
<dbReference type="Pfam" id="PF13399">
    <property type="entry name" value="LytR_C"/>
    <property type="match status" value="1"/>
</dbReference>
<evidence type="ECO:0000313" key="3">
    <source>
        <dbReference type="EMBL" id="MDN3566064.1"/>
    </source>
</evidence>
<sequence length="139" mass="14422">PPPPPAAPSPPASVSVPPPVPVAPPPALAAPVLRPPRAEMASAAGQPRIFIHLRAGSPAAAEAAASLAAPLREAGFELGDLRPVPSTPSQRVVRYFHSEDAAAAARLAGRLGRGWAIQDFRSYEPSPAAQTLEIWLPDR</sequence>
<accession>A0ABT8A8C0</accession>
<dbReference type="RefSeq" id="WP_408903703.1">
    <property type="nucleotide sequence ID" value="NZ_JAUFPN010000163.1"/>
</dbReference>
<keyword evidence="4" id="KW-1185">Reference proteome</keyword>
<comment type="caution">
    <text evidence="3">The sequence shown here is derived from an EMBL/GenBank/DDBJ whole genome shotgun (WGS) entry which is preliminary data.</text>
</comment>
<feature type="domain" description="LytR/CpsA/Psr regulator C-terminal" evidence="2">
    <location>
        <begin position="61"/>
        <end position="115"/>
    </location>
</feature>
<dbReference type="EMBL" id="JAUFPN010000163">
    <property type="protein sequence ID" value="MDN3566064.1"/>
    <property type="molecule type" value="Genomic_DNA"/>
</dbReference>
<dbReference type="Proteomes" id="UP001529369">
    <property type="component" value="Unassembled WGS sequence"/>
</dbReference>